<dbReference type="InterPro" id="IPR000182">
    <property type="entry name" value="GNAT_dom"/>
</dbReference>
<dbReference type="SUPFAM" id="SSF55729">
    <property type="entry name" value="Acyl-CoA N-acyltransferases (Nat)"/>
    <property type="match status" value="1"/>
</dbReference>
<dbReference type="PANTHER" id="PTHR20905">
    <property type="entry name" value="N-ACETYLTRANSFERASE-RELATED"/>
    <property type="match status" value="1"/>
</dbReference>
<dbReference type="EMBL" id="CADEPI010000064">
    <property type="protein sequence ID" value="CAB3371735.1"/>
    <property type="molecule type" value="Genomic_DNA"/>
</dbReference>
<dbReference type="CDD" id="cd04301">
    <property type="entry name" value="NAT_SF"/>
    <property type="match status" value="1"/>
</dbReference>
<dbReference type="GO" id="GO:0008080">
    <property type="term" value="F:N-acetyltransferase activity"/>
    <property type="evidence" value="ECO:0007669"/>
    <property type="project" value="TreeGrafter"/>
</dbReference>
<evidence type="ECO:0000313" key="2">
    <source>
        <dbReference type="EMBL" id="CAB3371735.1"/>
    </source>
</evidence>
<organism evidence="2 4">
    <name type="scientific">Cloeon dipterum</name>
    <dbReference type="NCBI Taxonomy" id="197152"/>
    <lineage>
        <taxon>Eukaryota</taxon>
        <taxon>Metazoa</taxon>
        <taxon>Ecdysozoa</taxon>
        <taxon>Arthropoda</taxon>
        <taxon>Hexapoda</taxon>
        <taxon>Insecta</taxon>
        <taxon>Pterygota</taxon>
        <taxon>Palaeoptera</taxon>
        <taxon>Ephemeroptera</taxon>
        <taxon>Pisciforma</taxon>
        <taxon>Baetidae</taxon>
        <taxon>Cloeon</taxon>
    </lineage>
</organism>
<comment type="caution">
    <text evidence="2">The sequence shown here is derived from an EMBL/GenBank/DDBJ whole genome shotgun (WGS) entry which is preliminary data.</text>
</comment>
<protein>
    <recommendedName>
        <fullName evidence="1">N-acetyltransferase domain-containing protein</fullName>
    </recommendedName>
</protein>
<accession>A0A8S1CUE0</accession>
<dbReference type="EMBL" id="CADEPI010001018">
    <property type="protein sequence ID" value="CAB3388939.1"/>
    <property type="molecule type" value="Genomic_DNA"/>
</dbReference>
<dbReference type="Proteomes" id="UP000494165">
    <property type="component" value="Unassembled WGS sequence"/>
</dbReference>
<name>A0A8S1CUE0_9INSE</name>
<dbReference type="Gene3D" id="3.40.630.30">
    <property type="match status" value="1"/>
</dbReference>
<reference evidence="2 4" key="1">
    <citation type="submission" date="2020-04" db="EMBL/GenBank/DDBJ databases">
        <authorList>
            <person name="Alioto T."/>
            <person name="Alioto T."/>
            <person name="Gomez Garrido J."/>
        </authorList>
    </citation>
    <scope>NUCLEOTIDE SEQUENCE [LARGE SCALE GENOMIC DNA]</scope>
</reference>
<evidence type="ECO:0000313" key="4">
    <source>
        <dbReference type="Proteomes" id="UP000494165"/>
    </source>
</evidence>
<dbReference type="InterPro" id="IPR016181">
    <property type="entry name" value="Acyl_CoA_acyltransferase"/>
</dbReference>
<proteinExistence type="predicted"/>
<gene>
    <name evidence="3" type="ORF">CLODIP_2_CD00003</name>
    <name evidence="2" type="ORF">CLODIP_2_CD03946</name>
</gene>
<dbReference type="AlphaFoldDB" id="A0A8S1CUE0"/>
<keyword evidence="4" id="KW-1185">Reference proteome</keyword>
<feature type="domain" description="N-acetyltransferase" evidence="1">
    <location>
        <begin position="25"/>
        <end position="143"/>
    </location>
</feature>
<evidence type="ECO:0000259" key="1">
    <source>
        <dbReference type="Pfam" id="PF00583"/>
    </source>
</evidence>
<dbReference type="PANTHER" id="PTHR20905:SF28">
    <property type="entry name" value="GH28833P-RELATED"/>
    <property type="match status" value="1"/>
</dbReference>
<dbReference type="Pfam" id="PF00583">
    <property type="entry name" value="Acetyltransf_1"/>
    <property type="match status" value="1"/>
</dbReference>
<dbReference type="OrthoDB" id="8191594at2759"/>
<evidence type="ECO:0000313" key="3">
    <source>
        <dbReference type="EMBL" id="CAB3388939.1"/>
    </source>
</evidence>
<sequence length="198" mass="22463">MRNSYYPDESVAKAVRLHDCPEAVDELEKLTIETFEDGSSLIAILDGKIVGAAFNKVQFKPKPGDQSYFEDFRDFKCKTDTAKEYMDLMIRVDARNDAFEYYGVQKSLELMFLGVSRDHRGLRIGKSLAEATCKLAKSRDIPLVNVIFSSNFSQAIGRALQWDELCTIQMNEFSFKGRPYGDFTGEHQTLVAMGKKID</sequence>